<evidence type="ECO:0000256" key="1">
    <source>
        <dbReference type="SAM" id="Coils"/>
    </source>
</evidence>
<feature type="coiled-coil region" evidence="1">
    <location>
        <begin position="82"/>
        <end position="109"/>
    </location>
</feature>
<keyword evidence="1" id="KW-0175">Coiled coil</keyword>
<sequence length="175" mass="19822">MGDSITVSHNLILQLVDGDDKSKKKPKKSKPKVPRESQQSQKKVPQKQLPDEPKAQKDTPSAGWPLQPPFFLPVPPSPNPELEAVRSVLKESEAVLEKMQKHEENMLKEVTQRSKELHEKEFKLPQQKSIVCQSERDACTACYKEHTAESLKCASVVQRYQDCVRRAKNLGKLLG</sequence>
<proteinExistence type="predicted"/>
<dbReference type="KEGG" id="cqi:110702882"/>
<dbReference type="RefSeq" id="XP_021736321.1">
    <property type="nucleotide sequence ID" value="XM_021880629.1"/>
</dbReference>
<evidence type="ECO:0000313" key="3">
    <source>
        <dbReference type="EnsemblPlants" id="AUR62029858-RA:cds"/>
    </source>
</evidence>
<gene>
    <name evidence="3" type="primary">LOC110702882</name>
</gene>
<name>A0A803MIB0_CHEQI</name>
<feature type="compositionally biased region" description="Low complexity" evidence="2">
    <location>
        <begin position="37"/>
        <end position="48"/>
    </location>
</feature>
<evidence type="ECO:0000313" key="4">
    <source>
        <dbReference type="Proteomes" id="UP000596660"/>
    </source>
</evidence>
<dbReference type="GeneID" id="110702882"/>
<keyword evidence="4" id="KW-1185">Reference proteome</keyword>
<feature type="compositionally biased region" description="Basic residues" evidence="2">
    <location>
        <begin position="23"/>
        <end position="32"/>
    </location>
</feature>
<reference evidence="3" key="2">
    <citation type="submission" date="2021-03" db="UniProtKB">
        <authorList>
            <consortium name="EnsemblPlants"/>
        </authorList>
    </citation>
    <scope>IDENTIFICATION</scope>
</reference>
<dbReference type="EnsemblPlants" id="AUR62029858-RA">
    <property type="protein sequence ID" value="AUR62029858-RA:cds"/>
    <property type="gene ID" value="AUR62029858"/>
</dbReference>
<feature type="compositionally biased region" description="Polar residues" evidence="2">
    <location>
        <begin position="1"/>
        <end position="11"/>
    </location>
</feature>
<dbReference type="OrthoDB" id="70030at2759"/>
<dbReference type="AlphaFoldDB" id="A0A803MIB0"/>
<dbReference type="PANTHER" id="PTHR47587">
    <property type="entry name" value="OS05G0103500 PROTEIN"/>
    <property type="match status" value="1"/>
</dbReference>
<dbReference type="PANTHER" id="PTHR47587:SF2">
    <property type="entry name" value="OS05G0103500 PROTEIN"/>
    <property type="match status" value="1"/>
</dbReference>
<evidence type="ECO:0000256" key="2">
    <source>
        <dbReference type="SAM" id="MobiDB-lite"/>
    </source>
</evidence>
<dbReference type="SMR" id="A0A803MIB0"/>
<organism evidence="3 4">
    <name type="scientific">Chenopodium quinoa</name>
    <name type="common">Quinoa</name>
    <dbReference type="NCBI Taxonomy" id="63459"/>
    <lineage>
        <taxon>Eukaryota</taxon>
        <taxon>Viridiplantae</taxon>
        <taxon>Streptophyta</taxon>
        <taxon>Embryophyta</taxon>
        <taxon>Tracheophyta</taxon>
        <taxon>Spermatophyta</taxon>
        <taxon>Magnoliopsida</taxon>
        <taxon>eudicotyledons</taxon>
        <taxon>Gunneridae</taxon>
        <taxon>Pentapetalae</taxon>
        <taxon>Caryophyllales</taxon>
        <taxon>Chenopodiaceae</taxon>
        <taxon>Chenopodioideae</taxon>
        <taxon>Atripliceae</taxon>
        <taxon>Chenopodium</taxon>
    </lineage>
</organism>
<accession>A0A803MIB0</accession>
<dbReference type="Gramene" id="AUR62029858-RA">
    <property type="protein sequence ID" value="AUR62029858-RA:cds"/>
    <property type="gene ID" value="AUR62029858"/>
</dbReference>
<protein>
    <submittedName>
        <fullName evidence="3">Uncharacterized protein</fullName>
    </submittedName>
</protein>
<feature type="region of interest" description="Disordered" evidence="2">
    <location>
        <begin position="1"/>
        <end position="79"/>
    </location>
</feature>
<dbReference type="Proteomes" id="UP000596660">
    <property type="component" value="Unplaced"/>
</dbReference>
<feature type="compositionally biased region" description="Pro residues" evidence="2">
    <location>
        <begin position="66"/>
        <end position="79"/>
    </location>
</feature>
<reference evidence="3" key="1">
    <citation type="journal article" date="2017" name="Nature">
        <title>The genome of Chenopodium quinoa.</title>
        <authorList>
            <person name="Jarvis D.E."/>
            <person name="Ho Y.S."/>
            <person name="Lightfoot D.J."/>
            <person name="Schmoeckel S.M."/>
            <person name="Li B."/>
            <person name="Borm T.J.A."/>
            <person name="Ohyanagi H."/>
            <person name="Mineta K."/>
            <person name="Michell C.T."/>
            <person name="Saber N."/>
            <person name="Kharbatia N.M."/>
            <person name="Rupper R.R."/>
            <person name="Sharp A.R."/>
            <person name="Dally N."/>
            <person name="Boughton B.A."/>
            <person name="Woo Y.H."/>
            <person name="Gao G."/>
            <person name="Schijlen E.G.W.M."/>
            <person name="Guo X."/>
            <person name="Momin A.A."/>
            <person name="Negrao S."/>
            <person name="Al-Babili S."/>
            <person name="Gehring C."/>
            <person name="Roessner U."/>
            <person name="Jung C."/>
            <person name="Murphy K."/>
            <person name="Arold S.T."/>
            <person name="Gojobori T."/>
            <person name="van der Linden C.G."/>
            <person name="van Loo E.N."/>
            <person name="Jellen E.N."/>
            <person name="Maughan P.J."/>
            <person name="Tester M."/>
        </authorList>
    </citation>
    <scope>NUCLEOTIDE SEQUENCE [LARGE SCALE GENOMIC DNA]</scope>
    <source>
        <strain evidence="3">cv. PI 614886</strain>
    </source>
</reference>
<dbReference type="OMA" id="CARRVKQ"/>